<dbReference type="AlphaFoldDB" id="A0ABD2Z850"/>
<dbReference type="EMBL" id="JBJUIK010000011">
    <property type="protein sequence ID" value="KAL3514537.1"/>
    <property type="molecule type" value="Genomic_DNA"/>
</dbReference>
<protein>
    <submittedName>
        <fullName evidence="2">Uncharacterized protein</fullName>
    </submittedName>
</protein>
<evidence type="ECO:0000313" key="2">
    <source>
        <dbReference type="EMBL" id="KAL3514537.1"/>
    </source>
</evidence>
<gene>
    <name evidence="2" type="ORF">ACH5RR_027254</name>
</gene>
<accession>A0ABD2Z850</accession>
<evidence type="ECO:0000256" key="1">
    <source>
        <dbReference type="SAM" id="MobiDB-lite"/>
    </source>
</evidence>
<dbReference type="InterPro" id="IPR012442">
    <property type="entry name" value="DUF1645_plant"/>
</dbReference>
<feature type="compositionally biased region" description="Low complexity" evidence="1">
    <location>
        <begin position="139"/>
        <end position="152"/>
    </location>
</feature>
<dbReference type="Proteomes" id="UP001630127">
    <property type="component" value="Unassembled WGS sequence"/>
</dbReference>
<name>A0ABD2Z850_9GENT</name>
<dbReference type="PANTHER" id="PTHR33095">
    <property type="entry name" value="OS07G0619500 PROTEIN"/>
    <property type="match status" value="1"/>
</dbReference>
<dbReference type="PANTHER" id="PTHR33095:SF14">
    <property type="entry name" value="AR781"/>
    <property type="match status" value="1"/>
</dbReference>
<feature type="region of interest" description="Disordered" evidence="1">
    <location>
        <begin position="1"/>
        <end position="72"/>
    </location>
</feature>
<keyword evidence="3" id="KW-1185">Reference proteome</keyword>
<evidence type="ECO:0000313" key="3">
    <source>
        <dbReference type="Proteomes" id="UP001630127"/>
    </source>
</evidence>
<comment type="caution">
    <text evidence="2">The sequence shown here is derived from an EMBL/GenBank/DDBJ whole genome shotgun (WGS) entry which is preliminary data.</text>
</comment>
<reference evidence="2 3" key="1">
    <citation type="submission" date="2024-11" db="EMBL/GenBank/DDBJ databases">
        <title>A near-complete genome assembly of Cinchona calisaya.</title>
        <authorList>
            <person name="Lian D.C."/>
            <person name="Zhao X.W."/>
            <person name="Wei L."/>
        </authorList>
    </citation>
    <scope>NUCLEOTIDE SEQUENCE [LARGE SCALE GENOMIC DNA]</scope>
    <source>
        <tissue evidence="2">Nenye</tissue>
    </source>
</reference>
<dbReference type="Pfam" id="PF07816">
    <property type="entry name" value="DUF1645"/>
    <property type="match status" value="1"/>
</dbReference>
<organism evidence="2 3">
    <name type="scientific">Cinchona calisaya</name>
    <dbReference type="NCBI Taxonomy" id="153742"/>
    <lineage>
        <taxon>Eukaryota</taxon>
        <taxon>Viridiplantae</taxon>
        <taxon>Streptophyta</taxon>
        <taxon>Embryophyta</taxon>
        <taxon>Tracheophyta</taxon>
        <taxon>Spermatophyta</taxon>
        <taxon>Magnoliopsida</taxon>
        <taxon>eudicotyledons</taxon>
        <taxon>Gunneridae</taxon>
        <taxon>Pentapetalae</taxon>
        <taxon>asterids</taxon>
        <taxon>lamiids</taxon>
        <taxon>Gentianales</taxon>
        <taxon>Rubiaceae</taxon>
        <taxon>Cinchonoideae</taxon>
        <taxon>Cinchoneae</taxon>
        <taxon>Cinchona</taxon>
    </lineage>
</organism>
<feature type="compositionally biased region" description="Polar residues" evidence="1">
    <location>
        <begin position="13"/>
        <end position="26"/>
    </location>
</feature>
<feature type="region of interest" description="Disordered" evidence="1">
    <location>
        <begin position="139"/>
        <end position="158"/>
    </location>
</feature>
<proteinExistence type="predicted"/>
<sequence>MGAFSPRNKKESSTPFSPSPQKTNLRSPRHERGRERAPAGLKSSSTRAARSLSPLRVSQYPWEEEQQTKVESSSIIAKPAANSVTTSALASFFEGYKKWKLKDFFLFRSASEGRAADKDPFKKYTAAFAFRSSYEDVRTSSMRSTDSPSVSSRRSRPVSAHEMHYTVNKAVSEDLKKKTFLPYKQGILGRLAFNPAVHALANGFGLSRK</sequence>
<feature type="compositionally biased region" description="Basic and acidic residues" evidence="1">
    <location>
        <begin position="28"/>
        <end position="37"/>
    </location>
</feature>